<reference evidence="3" key="1">
    <citation type="submission" date="2016-11" db="EMBL/GenBank/DDBJ databases">
        <authorList>
            <person name="Varghese N."/>
            <person name="Submissions S."/>
        </authorList>
    </citation>
    <scope>NUCLEOTIDE SEQUENCE [LARGE SCALE GENOMIC DNA]</scope>
    <source>
        <strain evidence="3">DSM 26134</strain>
    </source>
</reference>
<dbReference type="RefSeq" id="WP_073125317.1">
    <property type="nucleotide sequence ID" value="NZ_FRAA01000011.1"/>
</dbReference>
<keyword evidence="1" id="KW-1133">Transmembrane helix</keyword>
<dbReference type="Proteomes" id="UP000184474">
    <property type="component" value="Unassembled WGS sequence"/>
</dbReference>
<accession>A0A1M6WAF6</accession>
<dbReference type="EMBL" id="FRAA01000011">
    <property type="protein sequence ID" value="SHK90475.1"/>
    <property type="molecule type" value="Genomic_DNA"/>
</dbReference>
<feature type="transmembrane region" description="Helical" evidence="1">
    <location>
        <begin position="9"/>
        <end position="32"/>
    </location>
</feature>
<evidence type="ECO:0000313" key="3">
    <source>
        <dbReference type="Proteomes" id="UP000184474"/>
    </source>
</evidence>
<evidence type="ECO:0000313" key="2">
    <source>
        <dbReference type="EMBL" id="SHK90475.1"/>
    </source>
</evidence>
<gene>
    <name evidence="2" type="ORF">SAMN04488028_11113</name>
</gene>
<sequence>MKTVNKKYLYWVISLVFIGGILISIYAILGGFDKIQLAQSNNNVYSIAGKYVQGHRMHIEEGKIFKEVRDLIQSEKIKGELCMIDYESDTLESDEINRFIGVLLDDEITAIPSKFQVIALTSARSYKAALTMHPLVMPNTDKVKQALVDYAALQQDSLQDLSLEVYYTDNSVLVERFAK</sequence>
<protein>
    <recommendedName>
        <fullName evidence="4">GyrI-like small molecule binding domain-containing protein</fullName>
    </recommendedName>
</protein>
<proteinExistence type="predicted"/>
<keyword evidence="1" id="KW-0812">Transmembrane</keyword>
<keyword evidence="1" id="KW-0472">Membrane</keyword>
<organism evidence="2 3">
    <name type="scientific">Reichenbachiella agariperforans</name>
    <dbReference type="NCBI Taxonomy" id="156994"/>
    <lineage>
        <taxon>Bacteria</taxon>
        <taxon>Pseudomonadati</taxon>
        <taxon>Bacteroidota</taxon>
        <taxon>Cytophagia</taxon>
        <taxon>Cytophagales</taxon>
        <taxon>Reichenbachiellaceae</taxon>
        <taxon>Reichenbachiella</taxon>
    </lineage>
</organism>
<keyword evidence="3" id="KW-1185">Reference proteome</keyword>
<evidence type="ECO:0008006" key="4">
    <source>
        <dbReference type="Google" id="ProtNLM"/>
    </source>
</evidence>
<name>A0A1M6WAF6_REIAG</name>
<dbReference type="AlphaFoldDB" id="A0A1M6WAF6"/>
<evidence type="ECO:0000256" key="1">
    <source>
        <dbReference type="SAM" id="Phobius"/>
    </source>
</evidence>